<evidence type="ECO:0000256" key="1">
    <source>
        <dbReference type="ARBA" id="ARBA00004123"/>
    </source>
</evidence>
<dbReference type="Pfam" id="PF09368">
    <property type="entry name" value="Sas10"/>
    <property type="match status" value="1"/>
</dbReference>
<evidence type="ECO:0000256" key="5">
    <source>
        <dbReference type="SAM" id="MobiDB-lite"/>
    </source>
</evidence>
<feature type="compositionally biased region" description="Acidic residues" evidence="5">
    <location>
        <begin position="404"/>
        <end position="414"/>
    </location>
</feature>
<dbReference type="EMBL" id="OV725082">
    <property type="protein sequence ID" value="CAH1404707.1"/>
    <property type="molecule type" value="Genomic_DNA"/>
</dbReference>
<dbReference type="Proteomes" id="UP001152798">
    <property type="component" value="Chromosome 6"/>
</dbReference>
<proteinExistence type="inferred from homology"/>
<evidence type="ECO:0000313" key="8">
    <source>
        <dbReference type="Proteomes" id="UP001152798"/>
    </source>
</evidence>
<keyword evidence="3" id="KW-0597">Phosphoprotein</keyword>
<reference evidence="7" key="1">
    <citation type="submission" date="2022-01" db="EMBL/GenBank/DDBJ databases">
        <authorList>
            <person name="King R."/>
        </authorList>
    </citation>
    <scope>NUCLEOTIDE SEQUENCE</scope>
</reference>
<dbReference type="InterPro" id="IPR018972">
    <property type="entry name" value="Sas10_C_dom"/>
</dbReference>
<feature type="compositionally biased region" description="Basic and acidic residues" evidence="5">
    <location>
        <begin position="86"/>
        <end position="95"/>
    </location>
</feature>
<dbReference type="PANTHER" id="PTHR13237">
    <property type="entry name" value="SOMETHING ABOUT SILENCING PROTEIN 10-RELATED"/>
    <property type="match status" value="1"/>
</dbReference>
<accession>A0A9P0HN27</accession>
<comment type="similarity">
    <text evidence="2">Belongs to the SAS10 family.</text>
</comment>
<dbReference type="GO" id="GO:0032040">
    <property type="term" value="C:small-subunit processome"/>
    <property type="evidence" value="ECO:0007669"/>
    <property type="project" value="TreeGrafter"/>
</dbReference>
<dbReference type="Pfam" id="PF04000">
    <property type="entry name" value="Sas10_Utp3"/>
    <property type="match status" value="1"/>
</dbReference>
<name>A0A9P0HN27_NEZVI</name>
<evidence type="ECO:0000259" key="6">
    <source>
        <dbReference type="Pfam" id="PF09368"/>
    </source>
</evidence>
<evidence type="ECO:0000313" key="7">
    <source>
        <dbReference type="EMBL" id="CAH1404707.1"/>
    </source>
</evidence>
<evidence type="ECO:0000256" key="2">
    <source>
        <dbReference type="ARBA" id="ARBA00010979"/>
    </source>
</evidence>
<feature type="domain" description="Sas10 C-terminal" evidence="6">
    <location>
        <begin position="422"/>
        <end position="495"/>
    </location>
</feature>
<feature type="compositionally biased region" description="Acidic residues" evidence="5">
    <location>
        <begin position="13"/>
        <end position="32"/>
    </location>
</feature>
<evidence type="ECO:0000256" key="4">
    <source>
        <dbReference type="ARBA" id="ARBA00023242"/>
    </source>
</evidence>
<feature type="compositionally biased region" description="Acidic residues" evidence="5">
    <location>
        <begin position="61"/>
        <end position="85"/>
    </location>
</feature>
<dbReference type="GO" id="GO:0000462">
    <property type="term" value="P:maturation of SSU-rRNA from tricistronic rRNA transcript (SSU-rRNA, 5.8S rRNA, LSU-rRNA)"/>
    <property type="evidence" value="ECO:0007669"/>
    <property type="project" value="TreeGrafter"/>
</dbReference>
<comment type="subcellular location">
    <subcellularLocation>
        <location evidence="1">Nucleus</location>
    </subcellularLocation>
</comment>
<sequence length="496" mass="58384">MKKRGKKVKLDADLDEEVENFDLPDSDDGFDDEERHILNNAVGRRQNNEEQEVLKIYSSSEDSDEEDFEEAEEDGDEEADDDDGEDERRKEKKDEMYEEGIGSDMDSDIEDRPKDDGLPDSKAWGSERKQYYDTDYVDKDYLGFDDEEAAIEEEKEANAIQKRLLSHLEGTDFSLGLLDEIEDKKKEAARRKEVPEDSEEEEEKVEVDLSSLTHEEALKLLKRESPELFPLIKHCKSQLVFLKEKVWPILKMVDDGSLKECKAVELLELINKITLHYTLNVLFYLYSKENGESTNNHPVLKRFNAFKSLLLEVDVLLQQINPQIDMILEAKENNEELTLKEETELPLKNRKEKRKRKLELLKKKEEAKKINKAKKRRLDKLQKSGYIMDLERKLKKEEIKVQYEEEDEDDDDKEEDQKDKVEEDKRGVAFKILKNKGLTPKRKKENRNPRVKNRNKFKKAIRRRKGQFRDPRKELHKYDGEIAGIKKDISKSIKLK</sequence>
<dbReference type="OrthoDB" id="1924577at2759"/>
<feature type="compositionally biased region" description="Basic and acidic residues" evidence="5">
    <location>
        <begin position="415"/>
        <end position="427"/>
    </location>
</feature>
<dbReference type="InterPro" id="IPR007146">
    <property type="entry name" value="Sas10/Utp3/C1D"/>
</dbReference>
<feature type="region of interest" description="Disordered" evidence="5">
    <location>
        <begin position="402"/>
        <end position="475"/>
    </location>
</feature>
<feature type="region of interest" description="Disordered" evidence="5">
    <location>
        <begin position="186"/>
        <end position="208"/>
    </location>
</feature>
<keyword evidence="4" id="KW-0539">Nucleus</keyword>
<feature type="compositionally biased region" description="Acidic residues" evidence="5">
    <location>
        <begin position="196"/>
        <end position="205"/>
    </location>
</feature>
<feature type="region of interest" description="Disordered" evidence="5">
    <location>
        <begin position="1"/>
        <end position="129"/>
    </location>
</feature>
<feature type="compositionally biased region" description="Basic and acidic residues" evidence="5">
    <location>
        <begin position="186"/>
        <end position="195"/>
    </location>
</feature>
<gene>
    <name evidence="7" type="ORF">NEZAVI_LOCUS13068</name>
</gene>
<dbReference type="PANTHER" id="PTHR13237:SF8">
    <property type="entry name" value="SOMETHING ABOUT SILENCING PROTEIN 10"/>
    <property type="match status" value="1"/>
</dbReference>
<dbReference type="AlphaFoldDB" id="A0A9P0HN27"/>
<organism evidence="7 8">
    <name type="scientific">Nezara viridula</name>
    <name type="common">Southern green stink bug</name>
    <name type="synonym">Cimex viridulus</name>
    <dbReference type="NCBI Taxonomy" id="85310"/>
    <lineage>
        <taxon>Eukaryota</taxon>
        <taxon>Metazoa</taxon>
        <taxon>Ecdysozoa</taxon>
        <taxon>Arthropoda</taxon>
        <taxon>Hexapoda</taxon>
        <taxon>Insecta</taxon>
        <taxon>Pterygota</taxon>
        <taxon>Neoptera</taxon>
        <taxon>Paraneoptera</taxon>
        <taxon>Hemiptera</taxon>
        <taxon>Heteroptera</taxon>
        <taxon>Panheteroptera</taxon>
        <taxon>Pentatomomorpha</taxon>
        <taxon>Pentatomoidea</taxon>
        <taxon>Pentatomidae</taxon>
        <taxon>Pentatominae</taxon>
        <taxon>Nezara</taxon>
    </lineage>
</organism>
<protein>
    <recommendedName>
        <fullName evidence="6">Sas10 C-terminal domain-containing protein</fullName>
    </recommendedName>
</protein>
<feature type="compositionally biased region" description="Basic and acidic residues" evidence="5">
    <location>
        <begin position="110"/>
        <end position="129"/>
    </location>
</feature>
<feature type="compositionally biased region" description="Basic residues" evidence="5">
    <location>
        <begin position="439"/>
        <end position="466"/>
    </location>
</feature>
<keyword evidence="8" id="KW-1185">Reference proteome</keyword>
<evidence type="ECO:0000256" key="3">
    <source>
        <dbReference type="ARBA" id="ARBA00022553"/>
    </source>
</evidence>